<dbReference type="InterPro" id="IPR003602">
    <property type="entry name" value="Topo_IA_DNA-bd_dom"/>
</dbReference>
<dbReference type="PRINTS" id="PR00417">
    <property type="entry name" value="PRTPISMRASEI"/>
</dbReference>
<evidence type="ECO:0000256" key="5">
    <source>
        <dbReference type="ARBA" id="ARBA00022801"/>
    </source>
</evidence>
<dbReference type="Gene3D" id="1.10.290.10">
    <property type="entry name" value="Topoisomerase I, domain 4"/>
    <property type="match status" value="1"/>
</dbReference>
<dbReference type="InterPro" id="IPR044742">
    <property type="entry name" value="DEAD/DEAH_RhlB"/>
</dbReference>
<dbReference type="InterPro" id="IPR013825">
    <property type="entry name" value="Topo_IA_cen_sub2"/>
</dbReference>
<dbReference type="SMART" id="SM00487">
    <property type="entry name" value="DEXDc"/>
    <property type="match status" value="1"/>
</dbReference>
<dbReference type="CDD" id="cd03362">
    <property type="entry name" value="TOPRIM_TopoIA_TopoIII"/>
    <property type="match status" value="1"/>
</dbReference>
<evidence type="ECO:0000256" key="12">
    <source>
        <dbReference type="SAM" id="SignalP"/>
    </source>
</evidence>
<evidence type="ECO:0000256" key="11">
    <source>
        <dbReference type="SAM" id="MobiDB-lite"/>
    </source>
</evidence>
<keyword evidence="4" id="KW-0547">Nucleotide-binding</keyword>
<dbReference type="InterPro" id="IPR003601">
    <property type="entry name" value="Topo_IA_2"/>
</dbReference>
<sequence>MAVIITSIFLMMFQSTLAFSRYTRQLQSLQVITSLATPSSLICHQRHAIGRLCRSSFSSTKVPVEVSPSDHGTLPIKDFASSILDKRITDTLQSPGMNITAPTPIQAHSLPLLFERHDIMASSATGSGKTLMFGLPLLNKLLTIGKSIPPKKSNNGSPSALIISPTRELAVQTANVLNNFDCGISISLATGGSDTRQQRQTLSNCNILVGTPGRICQFLDERKLSLQSIDYLVIDEADRLLDMGFEKDLTRIARSFSRNSKRQSVLCSATFPLGVQRLAADFLNQNYYFVSAGKVGSTQSLIKQQFEWVDIYAKGKQNPKVTAVIKNVERFWSDPNLKMDQTSVIVFCNRKDDAELVGKAISNKLGGKRRQVRVIHGDKPQSERNKAMEDFKAQKVSLLVATDVAARGLDLSSIGLVIQSDPPRDIDTYTHRCGRTGRAGRSGEAVTLLDAKSGRLASGLVDLLTEAGQSDSIPSWLRGQAHINQAKSLEEDMKINAGSLATQVDSGSDDDVHNEEFSQQDFRRTAAEGSYGVGKDTSYRSFEDDAYSDDLDVDMSDIVSDENFDIDEQNLADDQSPVEDDLVTSERIPPSEELLRAIADINGSTISNMPDKAVLNALSRSSQKLRFEYIGLFPFQDISPLLMTSSSKDSKDDRIKILMVAEKPSIAKAIADSLSGKRGANQRRGISRALPVYEFTTDRFAPVNGQRCLVRVTSVVGHIYSLGFDFDSQNNKDQRTDPRDYFTLPVTKKEESTTSKLRVVDHLKALAGDSSHLVLWLDCDAEGENIAHEVIAVCRRAIFSKASSLGDDATRVHRAKFSAITPKALQDSFSSLEEPDPHLSKSVDARQELDLRIGVALTRLLTWKCVGIARQRFSSSTRMISYGPCQTPALSFCVDRLREIESFVPERYWKIDLQAKLPDGNSYSLKWRVPTDDAVIDTRSKRGDGNEEGATFSHQSARELIERAKCADMIVKQVTQTSQSILPPNGLNTVALLEAGSKAMGMSPKTVMSVAEKLYSAGFISYPRTETTRYDPNGFDARSLLREHCSSAEWGRVHRIYFERGRQVSHLTEARIVEIIPYNSFESCKQGNVGGGAAWRVYEYVVRNFLGSLHNDLQITRTKALLALSDSDEAEFEIELVTVDSLGFADACRWVLRDVGAVQGKVDKDLLQEGQRLKLVKAGIEEKKTMPPRFLQEHELIRLMDTNRIGTDASMAVHVSNIVDRGYVMLVDETGVALRPPRPPSQRKNNLPRQIGRYMVPTPLGSNLLKLFGHEEDATEIESPALLSHPSIRRQMEQEVKEIAMENIEKDFCLEKNLDWFEKRYTELERSLTYERVGKFGQGLRSSNDYLRYLAKLGAFEPKINTPNKGKQTKQTQQKKHNGTKKRQNYNHKSKKGNMKGRTKNKAHEHQQNHSDNRRTL</sequence>
<keyword evidence="6" id="KW-0347">Helicase</keyword>
<feature type="compositionally biased region" description="Basic residues" evidence="11">
    <location>
        <begin position="1373"/>
        <end position="1401"/>
    </location>
</feature>
<organism evidence="17 18">
    <name type="scientific">Skeletonema marinoi</name>
    <dbReference type="NCBI Taxonomy" id="267567"/>
    <lineage>
        <taxon>Eukaryota</taxon>
        <taxon>Sar</taxon>
        <taxon>Stramenopiles</taxon>
        <taxon>Ochrophyta</taxon>
        <taxon>Bacillariophyta</taxon>
        <taxon>Coscinodiscophyceae</taxon>
        <taxon>Thalassiosirophycidae</taxon>
        <taxon>Thalassiosirales</taxon>
        <taxon>Skeletonemataceae</taxon>
        <taxon>Skeletonema</taxon>
        <taxon>Skeletonema marinoi-dohrnii complex</taxon>
    </lineage>
</organism>
<evidence type="ECO:0000259" key="16">
    <source>
        <dbReference type="PROSITE" id="PS52039"/>
    </source>
</evidence>
<dbReference type="Pfam" id="PF00270">
    <property type="entry name" value="DEAD"/>
    <property type="match status" value="1"/>
</dbReference>
<dbReference type="Gene3D" id="2.70.20.10">
    <property type="entry name" value="Topoisomerase I, domain 3"/>
    <property type="match status" value="1"/>
</dbReference>
<dbReference type="SMART" id="SM00437">
    <property type="entry name" value="TOP1Ac"/>
    <property type="match status" value="1"/>
</dbReference>
<feature type="compositionally biased region" description="Low complexity" evidence="11">
    <location>
        <begin position="1361"/>
        <end position="1372"/>
    </location>
</feature>
<dbReference type="SMART" id="SM00490">
    <property type="entry name" value="HELICc"/>
    <property type="match status" value="1"/>
</dbReference>
<evidence type="ECO:0000256" key="9">
    <source>
        <dbReference type="ARBA" id="ARBA00023125"/>
    </source>
</evidence>
<evidence type="ECO:0000256" key="10">
    <source>
        <dbReference type="ARBA" id="ARBA00023235"/>
    </source>
</evidence>
<dbReference type="GO" id="GO:0006265">
    <property type="term" value="P:DNA topological change"/>
    <property type="evidence" value="ECO:0007669"/>
    <property type="project" value="InterPro"/>
</dbReference>
<dbReference type="SMART" id="SM00493">
    <property type="entry name" value="TOPRIM"/>
    <property type="match status" value="1"/>
</dbReference>
<comment type="similarity">
    <text evidence="2">Belongs to the type IA topoisomerase family.</text>
</comment>
<dbReference type="GO" id="GO:0016787">
    <property type="term" value="F:hydrolase activity"/>
    <property type="evidence" value="ECO:0007669"/>
    <property type="project" value="UniProtKB-KW"/>
</dbReference>
<dbReference type="SUPFAM" id="SSF52540">
    <property type="entry name" value="P-loop containing nucleoside triphosphate hydrolases"/>
    <property type="match status" value="1"/>
</dbReference>
<dbReference type="GO" id="GO:0005524">
    <property type="term" value="F:ATP binding"/>
    <property type="evidence" value="ECO:0007669"/>
    <property type="project" value="UniProtKB-KW"/>
</dbReference>
<dbReference type="GO" id="GO:0003917">
    <property type="term" value="F:DNA topoisomerase type I (single strand cut, ATP-independent) activity"/>
    <property type="evidence" value="ECO:0007669"/>
    <property type="project" value="UniProtKB-EC"/>
</dbReference>
<evidence type="ECO:0000256" key="4">
    <source>
        <dbReference type="ARBA" id="ARBA00022741"/>
    </source>
</evidence>
<dbReference type="InterPro" id="IPR000629">
    <property type="entry name" value="RNA-helicase_DEAD-box_CS"/>
</dbReference>
<evidence type="ECO:0000256" key="3">
    <source>
        <dbReference type="ARBA" id="ARBA00012891"/>
    </source>
</evidence>
<dbReference type="InterPro" id="IPR000380">
    <property type="entry name" value="Topo_IA"/>
</dbReference>
<evidence type="ECO:0000259" key="14">
    <source>
        <dbReference type="PROSITE" id="PS51192"/>
    </source>
</evidence>
<dbReference type="Pfam" id="PF01131">
    <property type="entry name" value="Topoisom_bac"/>
    <property type="match status" value="1"/>
</dbReference>
<dbReference type="GO" id="GO:0006281">
    <property type="term" value="P:DNA repair"/>
    <property type="evidence" value="ECO:0007669"/>
    <property type="project" value="TreeGrafter"/>
</dbReference>
<keyword evidence="7" id="KW-0067">ATP-binding</keyword>
<evidence type="ECO:0000256" key="6">
    <source>
        <dbReference type="ARBA" id="ARBA00022806"/>
    </source>
</evidence>
<dbReference type="GO" id="GO:0003677">
    <property type="term" value="F:DNA binding"/>
    <property type="evidence" value="ECO:0007669"/>
    <property type="project" value="UniProtKB-KW"/>
</dbReference>
<gene>
    <name evidence="17" type="ORF">QTG54_006536</name>
</gene>
<reference evidence="17" key="1">
    <citation type="submission" date="2023-06" db="EMBL/GenBank/DDBJ databases">
        <title>Survivors Of The Sea: Transcriptome response of Skeletonema marinoi to long-term dormancy.</title>
        <authorList>
            <person name="Pinder M.I.M."/>
            <person name="Kourtchenko O."/>
            <person name="Robertson E.K."/>
            <person name="Larsson T."/>
            <person name="Maumus F."/>
            <person name="Osuna-Cruz C.M."/>
            <person name="Vancaester E."/>
            <person name="Stenow R."/>
            <person name="Vandepoele K."/>
            <person name="Ploug H."/>
            <person name="Bruchert V."/>
            <person name="Godhe A."/>
            <person name="Topel M."/>
        </authorList>
    </citation>
    <scope>NUCLEOTIDE SEQUENCE</scope>
    <source>
        <strain evidence="17">R05AC</strain>
    </source>
</reference>
<dbReference type="PROSITE" id="PS51192">
    <property type="entry name" value="HELICASE_ATP_BIND_1"/>
    <property type="match status" value="1"/>
</dbReference>
<dbReference type="GO" id="GO:0006310">
    <property type="term" value="P:DNA recombination"/>
    <property type="evidence" value="ECO:0007669"/>
    <property type="project" value="TreeGrafter"/>
</dbReference>
<dbReference type="Proteomes" id="UP001224775">
    <property type="component" value="Unassembled WGS sequence"/>
</dbReference>
<dbReference type="InterPro" id="IPR023405">
    <property type="entry name" value="Topo_IA_core_domain"/>
</dbReference>
<dbReference type="Gene3D" id="1.10.460.10">
    <property type="entry name" value="Topoisomerase I, domain 2"/>
    <property type="match status" value="1"/>
</dbReference>
<dbReference type="InterPro" id="IPR014001">
    <property type="entry name" value="Helicase_ATP-bd"/>
</dbReference>
<keyword evidence="18" id="KW-1185">Reference proteome</keyword>
<dbReference type="PANTHER" id="PTHR11390:SF20">
    <property type="entry name" value="DNA TOPOISOMERASE 3-BETA-1"/>
    <property type="match status" value="1"/>
</dbReference>
<dbReference type="EC" id="5.6.2.1" evidence="3"/>
<feature type="domain" description="Toprim" evidence="13">
    <location>
        <begin position="656"/>
        <end position="820"/>
    </location>
</feature>
<dbReference type="Gene3D" id="3.40.50.300">
    <property type="entry name" value="P-loop containing nucleotide triphosphate hydrolases"/>
    <property type="match status" value="2"/>
</dbReference>
<evidence type="ECO:0000313" key="18">
    <source>
        <dbReference type="Proteomes" id="UP001224775"/>
    </source>
</evidence>
<dbReference type="PROSITE" id="PS00396">
    <property type="entry name" value="TOPO_IA_1"/>
    <property type="match status" value="1"/>
</dbReference>
<feature type="domain" description="Helicase ATP-binding" evidence="14">
    <location>
        <begin position="110"/>
        <end position="289"/>
    </location>
</feature>
<evidence type="ECO:0000256" key="7">
    <source>
        <dbReference type="ARBA" id="ARBA00022840"/>
    </source>
</evidence>
<evidence type="ECO:0000256" key="1">
    <source>
        <dbReference type="ARBA" id="ARBA00000213"/>
    </source>
</evidence>
<comment type="catalytic activity">
    <reaction evidence="1">
        <text>ATP-independent breakage of single-stranded DNA, followed by passage and rejoining.</text>
        <dbReference type="EC" id="5.6.2.1"/>
    </reaction>
</comment>
<evidence type="ECO:0000259" key="13">
    <source>
        <dbReference type="PROSITE" id="PS50880"/>
    </source>
</evidence>
<feature type="chain" id="PRO_5042251518" description="DNA topoisomerase" evidence="12">
    <location>
        <begin position="19"/>
        <end position="1417"/>
    </location>
</feature>
<feature type="compositionally biased region" description="Basic and acidic residues" evidence="11">
    <location>
        <begin position="1402"/>
        <end position="1417"/>
    </location>
</feature>
<feature type="domain" description="Helicase C-terminal" evidence="15">
    <location>
        <begin position="320"/>
        <end position="481"/>
    </location>
</feature>
<feature type="signal peptide" evidence="12">
    <location>
        <begin position="1"/>
        <end position="18"/>
    </location>
</feature>
<proteinExistence type="inferred from homology"/>
<dbReference type="SMART" id="SM00436">
    <property type="entry name" value="TOP1Bc"/>
    <property type="match status" value="1"/>
</dbReference>
<dbReference type="Gene3D" id="3.40.50.140">
    <property type="match status" value="1"/>
</dbReference>
<evidence type="ECO:0000256" key="2">
    <source>
        <dbReference type="ARBA" id="ARBA00009446"/>
    </source>
</evidence>
<keyword evidence="10 17" id="KW-0413">Isomerase</keyword>
<dbReference type="PROSITE" id="PS51194">
    <property type="entry name" value="HELICASE_CTER"/>
    <property type="match status" value="1"/>
</dbReference>
<accession>A0AAD8YCA9</accession>
<dbReference type="InterPro" id="IPR013826">
    <property type="entry name" value="Topo_IA_cen_sub3"/>
</dbReference>
<dbReference type="InterPro" id="IPR027417">
    <property type="entry name" value="P-loop_NTPase"/>
</dbReference>
<name>A0AAD8YCA9_9STRA</name>
<dbReference type="PANTHER" id="PTHR11390">
    <property type="entry name" value="PROKARYOTIC DNA TOPOISOMERASE"/>
    <property type="match status" value="1"/>
</dbReference>
<keyword evidence="5" id="KW-0378">Hydrolase</keyword>
<dbReference type="PROSITE" id="PS00039">
    <property type="entry name" value="DEAD_ATP_HELICASE"/>
    <property type="match status" value="1"/>
</dbReference>
<evidence type="ECO:0000259" key="15">
    <source>
        <dbReference type="PROSITE" id="PS51194"/>
    </source>
</evidence>
<dbReference type="SUPFAM" id="SSF56712">
    <property type="entry name" value="Prokaryotic type I DNA topoisomerase"/>
    <property type="match status" value="1"/>
</dbReference>
<dbReference type="GO" id="GO:0005634">
    <property type="term" value="C:nucleus"/>
    <property type="evidence" value="ECO:0007669"/>
    <property type="project" value="TreeGrafter"/>
</dbReference>
<keyword evidence="9" id="KW-0238">DNA-binding</keyword>
<dbReference type="InterPro" id="IPR013497">
    <property type="entry name" value="Topo_IA_cen"/>
</dbReference>
<comment type="caution">
    <text evidence="17">The sequence shown here is derived from an EMBL/GenBank/DDBJ whole genome shotgun (WGS) entry which is preliminary data.</text>
</comment>
<dbReference type="InterPro" id="IPR006171">
    <property type="entry name" value="TOPRIM_dom"/>
</dbReference>
<dbReference type="PROSITE" id="PS50880">
    <property type="entry name" value="TOPRIM"/>
    <property type="match status" value="1"/>
</dbReference>
<dbReference type="CDD" id="cd18787">
    <property type="entry name" value="SF2_C_DEAD"/>
    <property type="match status" value="1"/>
</dbReference>
<dbReference type="InterPro" id="IPR001650">
    <property type="entry name" value="Helicase_C-like"/>
</dbReference>
<evidence type="ECO:0000313" key="17">
    <source>
        <dbReference type="EMBL" id="KAK1742939.1"/>
    </source>
</evidence>
<keyword evidence="12" id="KW-0732">Signal</keyword>
<feature type="region of interest" description="Disordered" evidence="11">
    <location>
        <begin position="1358"/>
        <end position="1417"/>
    </location>
</feature>
<dbReference type="CDD" id="cd00268">
    <property type="entry name" value="DEADc"/>
    <property type="match status" value="1"/>
</dbReference>
<dbReference type="EMBL" id="JATAAI010000010">
    <property type="protein sequence ID" value="KAK1742939.1"/>
    <property type="molecule type" value="Genomic_DNA"/>
</dbReference>
<dbReference type="InterPro" id="IPR011545">
    <property type="entry name" value="DEAD/DEAH_box_helicase_dom"/>
</dbReference>
<dbReference type="InterPro" id="IPR034144">
    <property type="entry name" value="TOPRIM_TopoIII"/>
</dbReference>
<dbReference type="Pfam" id="PF00271">
    <property type="entry name" value="Helicase_C"/>
    <property type="match status" value="1"/>
</dbReference>
<dbReference type="GO" id="GO:0004386">
    <property type="term" value="F:helicase activity"/>
    <property type="evidence" value="ECO:0007669"/>
    <property type="project" value="UniProtKB-KW"/>
</dbReference>
<dbReference type="PROSITE" id="PS52039">
    <property type="entry name" value="TOPO_IA_2"/>
    <property type="match status" value="1"/>
</dbReference>
<dbReference type="Pfam" id="PF01751">
    <property type="entry name" value="Toprim"/>
    <property type="match status" value="1"/>
</dbReference>
<evidence type="ECO:0000256" key="8">
    <source>
        <dbReference type="ARBA" id="ARBA00023029"/>
    </source>
</evidence>
<feature type="domain" description="Topo IA-type catalytic" evidence="16">
    <location>
        <begin position="836"/>
        <end position="1321"/>
    </location>
</feature>
<keyword evidence="8" id="KW-0799">Topoisomerase</keyword>
<dbReference type="InterPro" id="IPR023406">
    <property type="entry name" value="Topo_IA_AS"/>
</dbReference>
<dbReference type="InterPro" id="IPR013824">
    <property type="entry name" value="Topo_IA_cen_sub1"/>
</dbReference>
<protein>
    <recommendedName>
        <fullName evidence="3">DNA topoisomerase</fullName>
        <ecNumber evidence="3">5.6.2.1</ecNumber>
    </recommendedName>
</protein>